<reference evidence="1 2" key="1">
    <citation type="submission" date="2023-01" db="EMBL/GenBank/DDBJ databases">
        <authorList>
            <person name="Whitehead M."/>
        </authorList>
    </citation>
    <scope>NUCLEOTIDE SEQUENCE [LARGE SCALE GENOMIC DNA]</scope>
</reference>
<accession>A0AAV0VRQ5</accession>
<evidence type="ECO:0000313" key="1">
    <source>
        <dbReference type="EMBL" id="CAI6346260.1"/>
    </source>
</evidence>
<dbReference type="AlphaFoldDB" id="A0AAV0VRQ5"/>
<keyword evidence="2" id="KW-1185">Reference proteome</keyword>
<comment type="caution">
    <text evidence="1">The sequence shown here is derived from an EMBL/GenBank/DDBJ whole genome shotgun (WGS) entry which is preliminary data.</text>
</comment>
<name>A0AAV0VRQ5_9HEMI</name>
<gene>
    <name evidence="1" type="ORF">MEUPH1_LOCUS3186</name>
</gene>
<dbReference type="EMBL" id="CARXXK010000001">
    <property type="protein sequence ID" value="CAI6346260.1"/>
    <property type="molecule type" value="Genomic_DNA"/>
</dbReference>
<protein>
    <submittedName>
        <fullName evidence="1">Uncharacterized protein</fullName>
    </submittedName>
</protein>
<evidence type="ECO:0000313" key="2">
    <source>
        <dbReference type="Proteomes" id="UP001160148"/>
    </source>
</evidence>
<sequence length="143" mass="16637">MTDDDSHARDCILDGNVRNTIPQDQINRLSYCLHPDGYINPYETPVALTEYQLKYCTFKLENTKQLDVSRAERNRVLALMENLSTVQQRSYTNPYDSHYPVIGSTAIKPALDRSKEAEMRNFKMNGWSEYQAHYDRYGYKAIA</sequence>
<proteinExistence type="predicted"/>
<organism evidence="1 2">
    <name type="scientific">Macrosiphum euphorbiae</name>
    <name type="common">potato aphid</name>
    <dbReference type="NCBI Taxonomy" id="13131"/>
    <lineage>
        <taxon>Eukaryota</taxon>
        <taxon>Metazoa</taxon>
        <taxon>Ecdysozoa</taxon>
        <taxon>Arthropoda</taxon>
        <taxon>Hexapoda</taxon>
        <taxon>Insecta</taxon>
        <taxon>Pterygota</taxon>
        <taxon>Neoptera</taxon>
        <taxon>Paraneoptera</taxon>
        <taxon>Hemiptera</taxon>
        <taxon>Sternorrhyncha</taxon>
        <taxon>Aphidomorpha</taxon>
        <taxon>Aphidoidea</taxon>
        <taxon>Aphididae</taxon>
        <taxon>Macrosiphini</taxon>
        <taxon>Macrosiphum</taxon>
    </lineage>
</organism>
<dbReference type="Proteomes" id="UP001160148">
    <property type="component" value="Unassembled WGS sequence"/>
</dbReference>